<evidence type="ECO:0000259" key="8">
    <source>
        <dbReference type="Pfam" id="PF02870"/>
    </source>
</evidence>
<dbReference type="InterPro" id="IPR014048">
    <property type="entry name" value="MethylDNA_cys_MeTrfase_DNA-bd"/>
</dbReference>
<evidence type="ECO:0000256" key="3">
    <source>
        <dbReference type="ARBA" id="ARBA00022679"/>
    </source>
</evidence>
<dbReference type="EC" id="2.1.1.63" evidence="9"/>
<evidence type="ECO:0000313" key="9">
    <source>
        <dbReference type="EMBL" id="MET4559919.1"/>
    </source>
</evidence>
<dbReference type="Pfam" id="PF01035">
    <property type="entry name" value="DNA_binding_1"/>
    <property type="match status" value="1"/>
</dbReference>
<dbReference type="Gene3D" id="1.10.10.10">
    <property type="entry name" value="Winged helix-like DNA-binding domain superfamily/Winged helix DNA-binding domain"/>
    <property type="match status" value="1"/>
</dbReference>
<proteinExistence type="predicted"/>
<keyword evidence="10" id="KW-1185">Reference proteome</keyword>
<dbReference type="Gene3D" id="3.30.160.70">
    <property type="entry name" value="Methylated DNA-protein cysteine methyltransferase domain"/>
    <property type="match status" value="1"/>
</dbReference>
<evidence type="ECO:0000256" key="1">
    <source>
        <dbReference type="ARBA" id="ARBA00001286"/>
    </source>
</evidence>
<comment type="catalytic activity">
    <reaction evidence="1">
        <text>a 4-O-methyl-thymidine in DNA + L-cysteinyl-[protein] = a thymidine in DNA + S-methyl-L-cysteinyl-[protein]</text>
        <dbReference type="Rhea" id="RHEA:53428"/>
        <dbReference type="Rhea" id="RHEA-COMP:10131"/>
        <dbReference type="Rhea" id="RHEA-COMP:10132"/>
        <dbReference type="Rhea" id="RHEA-COMP:13555"/>
        <dbReference type="Rhea" id="RHEA-COMP:13556"/>
        <dbReference type="ChEBI" id="CHEBI:29950"/>
        <dbReference type="ChEBI" id="CHEBI:82612"/>
        <dbReference type="ChEBI" id="CHEBI:137386"/>
        <dbReference type="ChEBI" id="CHEBI:137387"/>
        <dbReference type="EC" id="2.1.1.63"/>
    </reaction>
</comment>
<reference evidence="9 10" key="1">
    <citation type="submission" date="2024-06" db="EMBL/GenBank/DDBJ databases">
        <title>Sorghum-associated microbial communities from plants grown in Nebraska, USA.</title>
        <authorList>
            <person name="Schachtman D."/>
        </authorList>
    </citation>
    <scope>NUCLEOTIDE SEQUENCE [LARGE SCALE GENOMIC DNA]</scope>
    <source>
        <strain evidence="9 10">736</strain>
    </source>
</reference>
<dbReference type="InterPro" id="IPR036388">
    <property type="entry name" value="WH-like_DNA-bd_sf"/>
</dbReference>
<comment type="catalytic activity">
    <reaction evidence="6">
        <text>a 6-O-methyl-2'-deoxyguanosine in DNA + L-cysteinyl-[protein] = S-methyl-L-cysteinyl-[protein] + a 2'-deoxyguanosine in DNA</text>
        <dbReference type="Rhea" id="RHEA:24000"/>
        <dbReference type="Rhea" id="RHEA-COMP:10131"/>
        <dbReference type="Rhea" id="RHEA-COMP:10132"/>
        <dbReference type="Rhea" id="RHEA-COMP:11367"/>
        <dbReference type="Rhea" id="RHEA-COMP:11368"/>
        <dbReference type="ChEBI" id="CHEBI:29950"/>
        <dbReference type="ChEBI" id="CHEBI:82612"/>
        <dbReference type="ChEBI" id="CHEBI:85445"/>
        <dbReference type="ChEBI" id="CHEBI:85448"/>
        <dbReference type="EC" id="2.1.1.63"/>
    </reaction>
</comment>
<dbReference type="InterPro" id="IPR036631">
    <property type="entry name" value="MGMT_N_sf"/>
</dbReference>
<keyword evidence="2 9" id="KW-0489">Methyltransferase</keyword>
<dbReference type="GO" id="GO:0032259">
    <property type="term" value="P:methylation"/>
    <property type="evidence" value="ECO:0007669"/>
    <property type="project" value="UniProtKB-KW"/>
</dbReference>
<dbReference type="GO" id="GO:0003908">
    <property type="term" value="F:methylated-DNA-[protein]-cysteine S-methyltransferase activity"/>
    <property type="evidence" value="ECO:0007669"/>
    <property type="project" value="UniProtKB-EC"/>
</dbReference>
<feature type="domain" description="Methylguanine DNA methyltransferase ribonuclease-like" evidence="8">
    <location>
        <begin position="8"/>
        <end position="85"/>
    </location>
</feature>
<dbReference type="InterPro" id="IPR008332">
    <property type="entry name" value="MethylG_MeTrfase_N"/>
</dbReference>
<evidence type="ECO:0000313" key="10">
    <source>
        <dbReference type="Proteomes" id="UP001549363"/>
    </source>
</evidence>
<dbReference type="NCBIfam" id="TIGR00589">
    <property type="entry name" value="ogt"/>
    <property type="match status" value="1"/>
</dbReference>
<gene>
    <name evidence="9" type="ORF">ABIA69_001062</name>
</gene>
<dbReference type="PANTHER" id="PTHR10815">
    <property type="entry name" value="METHYLATED-DNA--PROTEIN-CYSTEINE METHYLTRANSFERASE"/>
    <property type="match status" value="1"/>
</dbReference>
<keyword evidence="4" id="KW-0227">DNA damage</keyword>
<accession>A0ABV2PG39</accession>
<sequence length="172" mass="19306">MRKDKPTIYWSQLQVKEWRLYLACTSKGLAFVGSPNKPFDELAEWVLKHYPTSPLVEDEQQLSPYAHEIMEYLEGTRQIFTVPCDYHGTAFQLAVWHTLCGIPYGQKKSYSDIANAINKPKAVRAVGAAIGANPVLMTVPCHRVVGKNGSLTGYRGGLDMKTQLLDMESRES</sequence>
<feature type="domain" description="Methylated-DNA-[protein]-cysteine S-methyltransferase DNA binding" evidence="7">
    <location>
        <begin position="90"/>
        <end position="169"/>
    </location>
</feature>
<dbReference type="InterPro" id="IPR036217">
    <property type="entry name" value="MethylDNA_cys_MeTrfase_DNAb"/>
</dbReference>
<dbReference type="PANTHER" id="PTHR10815:SF12">
    <property type="entry name" value="METHYLATED-DNA--PROTEIN-CYSTEINE METHYLTRANSFERASE, INDUCIBLE"/>
    <property type="match status" value="1"/>
</dbReference>
<dbReference type="CDD" id="cd06445">
    <property type="entry name" value="ATase"/>
    <property type="match status" value="1"/>
</dbReference>
<dbReference type="SUPFAM" id="SSF53155">
    <property type="entry name" value="Methylated DNA-protein cysteine methyltransferase domain"/>
    <property type="match status" value="1"/>
</dbReference>
<protein>
    <submittedName>
        <fullName evidence="9">Methylated-DNA-[protein]-cysteine S-methyltransferase</fullName>
        <ecNumber evidence="9">2.1.1.63</ecNumber>
    </submittedName>
</protein>
<evidence type="ECO:0000259" key="7">
    <source>
        <dbReference type="Pfam" id="PF01035"/>
    </source>
</evidence>
<evidence type="ECO:0000256" key="6">
    <source>
        <dbReference type="ARBA" id="ARBA00049348"/>
    </source>
</evidence>
<dbReference type="InterPro" id="IPR001497">
    <property type="entry name" value="MethylDNA_cys_MeTrfase_AS"/>
</dbReference>
<dbReference type="PROSITE" id="PS00374">
    <property type="entry name" value="MGMT"/>
    <property type="match status" value="1"/>
</dbReference>
<evidence type="ECO:0000256" key="5">
    <source>
        <dbReference type="ARBA" id="ARBA00023204"/>
    </source>
</evidence>
<evidence type="ECO:0000256" key="2">
    <source>
        <dbReference type="ARBA" id="ARBA00022603"/>
    </source>
</evidence>
<dbReference type="Pfam" id="PF02870">
    <property type="entry name" value="Methyltransf_1N"/>
    <property type="match status" value="1"/>
</dbReference>
<dbReference type="SUPFAM" id="SSF46767">
    <property type="entry name" value="Methylated DNA-protein cysteine methyltransferase, C-terminal domain"/>
    <property type="match status" value="1"/>
</dbReference>
<dbReference type="EMBL" id="JBEPSB010000003">
    <property type="protein sequence ID" value="MET4559919.1"/>
    <property type="molecule type" value="Genomic_DNA"/>
</dbReference>
<keyword evidence="3 9" id="KW-0808">Transferase</keyword>
<evidence type="ECO:0000256" key="4">
    <source>
        <dbReference type="ARBA" id="ARBA00022763"/>
    </source>
</evidence>
<organism evidence="9 10">
    <name type="scientific">Lysinibacillus parviboronicapiens</name>
    <dbReference type="NCBI Taxonomy" id="436516"/>
    <lineage>
        <taxon>Bacteria</taxon>
        <taxon>Bacillati</taxon>
        <taxon>Bacillota</taxon>
        <taxon>Bacilli</taxon>
        <taxon>Bacillales</taxon>
        <taxon>Bacillaceae</taxon>
        <taxon>Lysinibacillus</taxon>
    </lineage>
</organism>
<dbReference type="Proteomes" id="UP001549363">
    <property type="component" value="Unassembled WGS sequence"/>
</dbReference>
<comment type="caution">
    <text evidence="9">The sequence shown here is derived from an EMBL/GenBank/DDBJ whole genome shotgun (WGS) entry which is preliminary data.</text>
</comment>
<name>A0ABV2PG39_9BACI</name>
<keyword evidence="5" id="KW-0234">DNA repair</keyword>